<evidence type="ECO:0000256" key="9">
    <source>
        <dbReference type="ARBA" id="ARBA00047883"/>
    </source>
</evidence>
<dbReference type="InterPro" id="IPR034291">
    <property type="entry name" value="TMP_synthase"/>
</dbReference>
<evidence type="ECO:0000256" key="8">
    <source>
        <dbReference type="ARBA" id="ARBA00047851"/>
    </source>
</evidence>
<comment type="similarity">
    <text evidence="10">Belongs to the thiamine-phosphate synthase family.</text>
</comment>
<keyword evidence="5" id="KW-0460">Magnesium</keyword>
<dbReference type="NCBIfam" id="TIGR00693">
    <property type="entry name" value="thiE"/>
    <property type="match status" value="1"/>
</dbReference>
<feature type="domain" description="Thiamine phosphate synthase/TenI" evidence="12">
    <location>
        <begin position="13"/>
        <end position="180"/>
    </location>
</feature>
<keyword evidence="3 10" id="KW-0808">Transferase</keyword>
<evidence type="ECO:0000256" key="2">
    <source>
        <dbReference type="ARBA" id="ARBA00005165"/>
    </source>
</evidence>
<gene>
    <name evidence="13" type="ORF">J1C47_09470</name>
</gene>
<dbReference type="PANTHER" id="PTHR20857">
    <property type="entry name" value="THIAMINE-PHOSPHATE PYROPHOSPHORYLASE"/>
    <property type="match status" value="1"/>
</dbReference>
<dbReference type="GO" id="GO:0004789">
    <property type="term" value="F:thiamine-phosphate diphosphorylase activity"/>
    <property type="evidence" value="ECO:0007669"/>
    <property type="project" value="UniProtKB-EC"/>
</dbReference>
<evidence type="ECO:0000256" key="1">
    <source>
        <dbReference type="ARBA" id="ARBA00001946"/>
    </source>
</evidence>
<keyword evidence="4" id="KW-0479">Metal-binding</keyword>
<comment type="cofactor">
    <cofactor evidence="1">
        <name>Mg(2+)</name>
        <dbReference type="ChEBI" id="CHEBI:18420"/>
    </cofactor>
</comment>
<dbReference type="Pfam" id="PF02581">
    <property type="entry name" value="TMP-TENI"/>
    <property type="match status" value="1"/>
</dbReference>
<dbReference type="EC" id="2.5.1.3" evidence="10"/>
<comment type="catalytic activity">
    <reaction evidence="8 10">
        <text>2-(2-carboxy-4-methylthiazol-5-yl)ethyl phosphate + 4-amino-2-methyl-5-(diphosphooxymethyl)pyrimidine + 2 H(+) = thiamine phosphate + CO2 + diphosphate</text>
        <dbReference type="Rhea" id="RHEA:47848"/>
        <dbReference type="ChEBI" id="CHEBI:15378"/>
        <dbReference type="ChEBI" id="CHEBI:16526"/>
        <dbReference type="ChEBI" id="CHEBI:33019"/>
        <dbReference type="ChEBI" id="CHEBI:37575"/>
        <dbReference type="ChEBI" id="CHEBI:57841"/>
        <dbReference type="ChEBI" id="CHEBI:62890"/>
        <dbReference type="EC" id="2.5.1.3"/>
    </reaction>
</comment>
<sequence length="234" mass="25452">MRLDPFYPILPDADWIERLVPLGVKLVQLRLKDTPETGLRSQIRRARNICRRHGCRLIVNDHWKIAIEEACDFVHLGQEDLAEADLGAIRRAGLSLGVSTHDAAELETALAAKPDYVALGPVWPTILKTMPWAPQTPARLQAWKEAIGAVPLVAIGGVTVERLPEVFAHGADVAAVVTDITLNADPEGRTRQWIAATRGYVGDWRNDAAPDDIAAGATPLCLPGRAVVSTAEQE</sequence>
<evidence type="ECO:0000256" key="7">
    <source>
        <dbReference type="ARBA" id="ARBA00047334"/>
    </source>
</evidence>
<evidence type="ECO:0000256" key="5">
    <source>
        <dbReference type="ARBA" id="ARBA00022842"/>
    </source>
</evidence>
<evidence type="ECO:0000256" key="3">
    <source>
        <dbReference type="ARBA" id="ARBA00022679"/>
    </source>
</evidence>
<dbReference type="NCBIfam" id="NF000734">
    <property type="entry name" value="PRK00043.1-5"/>
    <property type="match status" value="1"/>
</dbReference>
<dbReference type="CDD" id="cd00564">
    <property type="entry name" value="TMP_TenI"/>
    <property type="match status" value="1"/>
</dbReference>
<comment type="pathway">
    <text evidence="2 11">Cofactor biosynthesis; thiamine diphosphate biosynthesis; thiamine phosphate from 4-amino-2-methyl-5-diphosphomethylpyrimidine and 4-methyl-5-(2-phosphoethyl)-thiazole: step 1/1.</text>
</comment>
<accession>A0ABS3J2H6</accession>
<dbReference type="InterPro" id="IPR036206">
    <property type="entry name" value="ThiamineP_synth_sf"/>
</dbReference>
<protein>
    <recommendedName>
        <fullName evidence="10">Thiamine-phosphate synthase</fullName>
        <ecNumber evidence="10">2.5.1.3</ecNumber>
    </recommendedName>
    <alternativeName>
        <fullName evidence="10">Thiamine-phosphate pyrophosphorylase</fullName>
    </alternativeName>
</protein>
<evidence type="ECO:0000259" key="12">
    <source>
        <dbReference type="Pfam" id="PF02581"/>
    </source>
</evidence>
<organism evidence="13 14">
    <name type="scientific">Jiella sonneratiae</name>
    <dbReference type="NCBI Taxonomy" id="2816856"/>
    <lineage>
        <taxon>Bacteria</taxon>
        <taxon>Pseudomonadati</taxon>
        <taxon>Pseudomonadota</taxon>
        <taxon>Alphaproteobacteria</taxon>
        <taxon>Hyphomicrobiales</taxon>
        <taxon>Aurantimonadaceae</taxon>
        <taxon>Jiella</taxon>
    </lineage>
</organism>
<dbReference type="EMBL" id="JAFMPY010000008">
    <property type="protein sequence ID" value="MBO0903869.1"/>
    <property type="molecule type" value="Genomic_DNA"/>
</dbReference>
<keyword evidence="14" id="KW-1185">Reference proteome</keyword>
<comment type="caution">
    <text evidence="13">The sequence shown here is derived from an EMBL/GenBank/DDBJ whole genome shotgun (WGS) entry which is preliminary data.</text>
</comment>
<dbReference type="InterPro" id="IPR022998">
    <property type="entry name" value="ThiamineP_synth_TenI"/>
</dbReference>
<dbReference type="PANTHER" id="PTHR20857:SF15">
    <property type="entry name" value="THIAMINE-PHOSPHATE SYNTHASE"/>
    <property type="match status" value="1"/>
</dbReference>
<dbReference type="SUPFAM" id="SSF51391">
    <property type="entry name" value="Thiamin phosphate synthase"/>
    <property type="match status" value="1"/>
</dbReference>
<evidence type="ECO:0000313" key="13">
    <source>
        <dbReference type="EMBL" id="MBO0903869.1"/>
    </source>
</evidence>
<dbReference type="Proteomes" id="UP000664288">
    <property type="component" value="Unassembled WGS sequence"/>
</dbReference>
<evidence type="ECO:0000256" key="4">
    <source>
        <dbReference type="ARBA" id="ARBA00022723"/>
    </source>
</evidence>
<name>A0ABS3J2H6_9HYPH</name>
<proteinExistence type="inferred from homology"/>
<comment type="catalytic activity">
    <reaction evidence="9 10">
        <text>2-[(2R,5Z)-2-carboxy-4-methylthiazol-5(2H)-ylidene]ethyl phosphate + 4-amino-2-methyl-5-(diphosphooxymethyl)pyrimidine + 2 H(+) = thiamine phosphate + CO2 + diphosphate</text>
        <dbReference type="Rhea" id="RHEA:47844"/>
        <dbReference type="ChEBI" id="CHEBI:15378"/>
        <dbReference type="ChEBI" id="CHEBI:16526"/>
        <dbReference type="ChEBI" id="CHEBI:33019"/>
        <dbReference type="ChEBI" id="CHEBI:37575"/>
        <dbReference type="ChEBI" id="CHEBI:57841"/>
        <dbReference type="ChEBI" id="CHEBI:62899"/>
        <dbReference type="EC" id="2.5.1.3"/>
    </reaction>
</comment>
<keyword evidence="6 10" id="KW-0784">Thiamine biosynthesis</keyword>
<evidence type="ECO:0000256" key="11">
    <source>
        <dbReference type="RuleBase" id="RU004253"/>
    </source>
</evidence>
<evidence type="ECO:0000256" key="6">
    <source>
        <dbReference type="ARBA" id="ARBA00022977"/>
    </source>
</evidence>
<evidence type="ECO:0000313" key="14">
    <source>
        <dbReference type="Proteomes" id="UP000664288"/>
    </source>
</evidence>
<dbReference type="InterPro" id="IPR013785">
    <property type="entry name" value="Aldolase_TIM"/>
</dbReference>
<dbReference type="Gene3D" id="3.20.20.70">
    <property type="entry name" value="Aldolase class I"/>
    <property type="match status" value="1"/>
</dbReference>
<evidence type="ECO:0000256" key="10">
    <source>
        <dbReference type="RuleBase" id="RU003826"/>
    </source>
</evidence>
<reference evidence="13 14" key="1">
    <citation type="submission" date="2021-03" db="EMBL/GenBank/DDBJ databases">
        <title>Whole genome sequence of Jiella sp. MQZ13P-4.</title>
        <authorList>
            <person name="Tuo L."/>
        </authorList>
    </citation>
    <scope>NUCLEOTIDE SEQUENCE [LARGE SCALE GENOMIC DNA]</scope>
    <source>
        <strain evidence="13 14">MQZ13P-4</strain>
    </source>
</reference>
<comment type="catalytic activity">
    <reaction evidence="7 10">
        <text>4-methyl-5-(2-phosphooxyethyl)-thiazole + 4-amino-2-methyl-5-(diphosphooxymethyl)pyrimidine + H(+) = thiamine phosphate + diphosphate</text>
        <dbReference type="Rhea" id="RHEA:22328"/>
        <dbReference type="ChEBI" id="CHEBI:15378"/>
        <dbReference type="ChEBI" id="CHEBI:33019"/>
        <dbReference type="ChEBI" id="CHEBI:37575"/>
        <dbReference type="ChEBI" id="CHEBI:57841"/>
        <dbReference type="ChEBI" id="CHEBI:58296"/>
        <dbReference type="EC" id="2.5.1.3"/>
    </reaction>
</comment>